<comment type="caution">
    <text evidence="2">The sequence shown here is derived from an EMBL/GenBank/DDBJ whole genome shotgun (WGS) entry which is preliminary data.</text>
</comment>
<gene>
    <name evidence="2" type="ORF">DB895_03925</name>
</gene>
<keyword evidence="2" id="KW-0808">Transferase</keyword>
<dbReference type="SUPFAM" id="SSF52777">
    <property type="entry name" value="CoA-dependent acyltransferases"/>
    <property type="match status" value="1"/>
</dbReference>
<evidence type="ECO:0000256" key="1">
    <source>
        <dbReference type="PIRSR" id="PIRSR000440-1"/>
    </source>
</evidence>
<dbReference type="PANTHER" id="PTHR38474">
    <property type="entry name" value="SLR0299 PROTEIN"/>
    <property type="match status" value="1"/>
</dbReference>
<dbReference type="EMBL" id="QCZI01000003">
    <property type="protein sequence ID" value="PWA06572.1"/>
    <property type="molecule type" value="Genomic_DNA"/>
</dbReference>
<dbReference type="AlphaFoldDB" id="A0A2U1JN70"/>
<protein>
    <submittedName>
        <fullName evidence="2">Chloramphenicol acetyltransferase</fullName>
    </submittedName>
</protein>
<dbReference type="Pfam" id="PF00302">
    <property type="entry name" value="CAT"/>
    <property type="match status" value="1"/>
</dbReference>
<dbReference type="PANTHER" id="PTHR38474:SF1">
    <property type="entry name" value="SLR0299 PROTEIN"/>
    <property type="match status" value="1"/>
</dbReference>
<dbReference type="Proteomes" id="UP000245449">
    <property type="component" value="Unassembled WGS sequence"/>
</dbReference>
<dbReference type="PIRSF" id="PIRSF000440">
    <property type="entry name" value="CAT"/>
    <property type="match status" value="1"/>
</dbReference>
<reference evidence="2 3" key="1">
    <citation type="submission" date="2018-04" db="EMBL/GenBank/DDBJ databases">
        <title>Flavobacterium sp. nov., isolated from glacier ice.</title>
        <authorList>
            <person name="Liu Q."/>
            <person name="Xin Y.-H."/>
        </authorList>
    </citation>
    <scope>NUCLEOTIDE SEQUENCE [LARGE SCALE GENOMIC DNA]</scope>
    <source>
        <strain evidence="2 3">RB1R5</strain>
    </source>
</reference>
<feature type="active site" description="Proton acceptor" evidence="1">
    <location>
        <position position="189"/>
    </location>
</feature>
<dbReference type="SMART" id="SM01059">
    <property type="entry name" value="CAT"/>
    <property type="match status" value="1"/>
</dbReference>
<evidence type="ECO:0000313" key="2">
    <source>
        <dbReference type="EMBL" id="PWA06572.1"/>
    </source>
</evidence>
<keyword evidence="3" id="KW-1185">Reference proteome</keyword>
<name>A0A2U1JN70_9FLAO</name>
<dbReference type="InterPro" id="IPR001707">
    <property type="entry name" value="Cmp_AcTrfase"/>
</dbReference>
<organism evidence="2 3">
    <name type="scientific">Flavobacterium psychrotolerans</name>
    <dbReference type="NCBI Taxonomy" id="2169410"/>
    <lineage>
        <taxon>Bacteria</taxon>
        <taxon>Pseudomonadati</taxon>
        <taxon>Bacteroidota</taxon>
        <taxon>Flavobacteriia</taxon>
        <taxon>Flavobacteriales</taxon>
        <taxon>Flavobacteriaceae</taxon>
        <taxon>Flavobacterium</taxon>
    </lineage>
</organism>
<dbReference type="OrthoDB" id="9801766at2"/>
<proteinExistence type="predicted"/>
<evidence type="ECO:0000313" key="3">
    <source>
        <dbReference type="Proteomes" id="UP000245449"/>
    </source>
</evidence>
<sequence>MKTLLDIETWNRKEHYLFFKQFEEPFFGITTTIDCTKAYQKAKQLGTSFFVYYLHKCILAVNAIESFRYRIIEDEIYIFDTIDASTTILREDLTFGFSLIQFSPDFDTFSEKTYEEIKRVKNNTTGIFTRDFTRKNIIHTSSLPWINFSSISHARSFTFPDSCPKISFGKMKLKKSGKRLMPVSVHVHHGLVDGYHLGQFVNYFQELMNE</sequence>
<dbReference type="Gene3D" id="3.30.559.10">
    <property type="entry name" value="Chloramphenicol acetyltransferase-like domain"/>
    <property type="match status" value="1"/>
</dbReference>
<dbReference type="GO" id="GO:0008811">
    <property type="term" value="F:chloramphenicol O-acetyltransferase activity"/>
    <property type="evidence" value="ECO:0007669"/>
    <property type="project" value="InterPro"/>
</dbReference>
<dbReference type="InterPro" id="IPR023213">
    <property type="entry name" value="CAT-like_dom_sf"/>
</dbReference>
<dbReference type="RefSeq" id="WP_116724046.1">
    <property type="nucleotide sequence ID" value="NZ_QCZI01000003.1"/>
</dbReference>
<accession>A0A2U1JN70</accession>